<organism evidence="1 2">
    <name type="scientific">[Candida] jaroonii</name>
    <dbReference type="NCBI Taxonomy" id="467808"/>
    <lineage>
        <taxon>Eukaryota</taxon>
        <taxon>Fungi</taxon>
        <taxon>Dikarya</taxon>
        <taxon>Ascomycota</taxon>
        <taxon>Saccharomycotina</taxon>
        <taxon>Pichiomycetes</taxon>
        <taxon>Debaryomycetaceae</taxon>
        <taxon>Yamadazyma</taxon>
    </lineage>
</organism>
<accession>A0ACA9Y497</accession>
<keyword evidence="2" id="KW-1185">Reference proteome</keyword>
<gene>
    <name evidence="1" type="ORF">CLIB1444_02S17216</name>
</gene>
<protein>
    <submittedName>
        <fullName evidence="1">Uncharacterized protein</fullName>
    </submittedName>
</protein>
<proteinExistence type="predicted"/>
<comment type="caution">
    <text evidence="1">The sequence shown here is derived from an EMBL/GenBank/DDBJ whole genome shotgun (WGS) entry which is preliminary data.</text>
</comment>
<reference evidence="1" key="1">
    <citation type="submission" date="2022-06" db="EMBL/GenBank/DDBJ databases">
        <authorList>
            <person name="Legras J.-L."/>
            <person name="Devillers H."/>
            <person name="Grondin C."/>
        </authorList>
    </citation>
    <scope>NUCLEOTIDE SEQUENCE</scope>
    <source>
        <strain evidence="1">CLIB 1444</strain>
    </source>
</reference>
<evidence type="ECO:0000313" key="2">
    <source>
        <dbReference type="Proteomes" id="UP001152531"/>
    </source>
</evidence>
<dbReference type="EMBL" id="CALSDN010000002">
    <property type="protein sequence ID" value="CAH6719819.1"/>
    <property type="molecule type" value="Genomic_DNA"/>
</dbReference>
<name>A0ACA9Y497_9ASCO</name>
<dbReference type="Proteomes" id="UP001152531">
    <property type="component" value="Unassembled WGS sequence"/>
</dbReference>
<evidence type="ECO:0000313" key="1">
    <source>
        <dbReference type="EMBL" id="CAH6719819.1"/>
    </source>
</evidence>
<sequence length="326" mass="36838">MNRKKKPIKKPSHQIWMGDLEPQWTEQSIIKIWNSIGEAPISVKIIRDKEYSKPMYCFVSFVNAAAMNSALSKNGMPIQGTTKKLRLNHATGSVATSVKDTKSEFTLYFEGELSETAVFDVFNSKYPTSVRQVKISNGNGLIKFNSSATQQIAYKEMSNIVIDGIKLKLSTTQGSTKENDSLKSIQLPHHQPPLNKYTDPNNSTVEVRGLGGRFTEQEIEDHFNFGDMIFIKLSSDFTSAIICYRFREDAERAILLLNHSIINGCELQVNWGQIDNVPLNTNPQLSKNPEIPVVYGFNSFTRFDKLIAESINDWKQSVYEPSETSH</sequence>